<feature type="region of interest" description="Disordered" evidence="7">
    <location>
        <begin position="44"/>
        <end position="95"/>
    </location>
</feature>
<dbReference type="InterPro" id="IPR016190">
    <property type="entry name" value="Transl_init_fac_IF2/IF5_Zn-bd"/>
</dbReference>
<reference evidence="9 10" key="1">
    <citation type="submission" date="2024-02" db="EMBL/GenBank/DDBJ databases">
        <authorList>
            <person name="Vignale AGUSTIN F."/>
            <person name="Sosa J E."/>
            <person name="Modenutti C."/>
        </authorList>
    </citation>
    <scope>NUCLEOTIDE SEQUENCE [LARGE SCALE GENOMIC DNA]</scope>
</reference>
<dbReference type="Proteomes" id="UP001642360">
    <property type="component" value="Unassembled WGS sequence"/>
</dbReference>
<name>A0ABC8QQB6_9AQUA</name>
<keyword evidence="2" id="KW-0396">Initiation factor</keyword>
<evidence type="ECO:0000313" key="9">
    <source>
        <dbReference type="EMBL" id="CAK9134866.1"/>
    </source>
</evidence>
<evidence type="ECO:0000256" key="7">
    <source>
        <dbReference type="SAM" id="MobiDB-lite"/>
    </source>
</evidence>
<dbReference type="InterPro" id="IPR045196">
    <property type="entry name" value="IF2/IF5"/>
</dbReference>
<comment type="subunit">
    <text evidence="5">Eukaryotic translation initiation factor 2 eIF2 is a heterotrimeric complex composed of an alpha, a beta and a gamma subunit.</text>
</comment>
<gene>
    <name evidence="9" type="ORF">ILEXP_LOCUS1797</name>
</gene>
<feature type="compositionally biased region" description="Basic and acidic residues" evidence="7">
    <location>
        <begin position="72"/>
        <end position="91"/>
    </location>
</feature>
<feature type="domain" description="Translation initiation factor IF2/IF5" evidence="8">
    <location>
        <begin position="140"/>
        <end position="249"/>
    </location>
</feature>
<feature type="compositionally biased region" description="Polar residues" evidence="7">
    <location>
        <begin position="50"/>
        <end position="62"/>
    </location>
</feature>
<dbReference type="PANTHER" id="PTHR23001:SF3">
    <property type="entry name" value="EUKARYOTIC TRANSLATION INITIATION FACTOR 2 SUBUNIT 2"/>
    <property type="match status" value="1"/>
</dbReference>
<evidence type="ECO:0000256" key="2">
    <source>
        <dbReference type="ARBA" id="ARBA00022540"/>
    </source>
</evidence>
<dbReference type="InterPro" id="IPR002735">
    <property type="entry name" value="Transl_init_fac_IF2/IF5_dom"/>
</dbReference>
<evidence type="ECO:0000256" key="5">
    <source>
        <dbReference type="ARBA" id="ARBA00063900"/>
    </source>
</evidence>
<comment type="caution">
    <text evidence="9">The sequence shown here is derived from an EMBL/GenBank/DDBJ whole genome shotgun (WGS) entry which is preliminary data.</text>
</comment>
<proteinExistence type="inferred from homology"/>
<dbReference type="EMBL" id="CAUOFW020000669">
    <property type="protein sequence ID" value="CAK9134866.1"/>
    <property type="molecule type" value="Genomic_DNA"/>
</dbReference>
<evidence type="ECO:0000256" key="3">
    <source>
        <dbReference type="ARBA" id="ARBA00022917"/>
    </source>
</evidence>
<keyword evidence="3" id="KW-0648">Protein biosynthesis</keyword>
<accession>A0ABC8QQB6</accession>
<dbReference type="SUPFAM" id="SSF100966">
    <property type="entry name" value="Translation initiation factor 2 beta, aIF2beta, N-terminal domain"/>
    <property type="match status" value="1"/>
</dbReference>
<dbReference type="PANTHER" id="PTHR23001">
    <property type="entry name" value="EUKARYOTIC TRANSLATION INITIATION FACTOR"/>
    <property type="match status" value="1"/>
</dbReference>
<evidence type="ECO:0000256" key="1">
    <source>
        <dbReference type="ARBA" id="ARBA00010397"/>
    </source>
</evidence>
<protein>
    <recommendedName>
        <fullName evidence="6">Eukaryotic translation initiation factor 2 subunit beta</fullName>
    </recommendedName>
</protein>
<organism evidence="9 10">
    <name type="scientific">Ilex paraguariensis</name>
    <name type="common">yerba mate</name>
    <dbReference type="NCBI Taxonomy" id="185542"/>
    <lineage>
        <taxon>Eukaryota</taxon>
        <taxon>Viridiplantae</taxon>
        <taxon>Streptophyta</taxon>
        <taxon>Embryophyta</taxon>
        <taxon>Tracheophyta</taxon>
        <taxon>Spermatophyta</taxon>
        <taxon>Magnoliopsida</taxon>
        <taxon>eudicotyledons</taxon>
        <taxon>Gunneridae</taxon>
        <taxon>Pentapetalae</taxon>
        <taxon>asterids</taxon>
        <taxon>campanulids</taxon>
        <taxon>Aquifoliales</taxon>
        <taxon>Aquifoliaceae</taxon>
        <taxon>Ilex</taxon>
    </lineage>
</organism>
<sequence length="270" mass="30486">MAEEENQNEVKDEASDIAPFDPTKKKKKKKVVIQDLSDVSVDNLADKTESLSVSDGLETSFSGLKKKKKKPAHTDLLNDEKENEGNDFDDHIGEDEEGDGIVLQQQFPWEGSDRDYKYEELLGRVFNILRENNPELAGDRRRTVMRPPQVLREGTKKTVFVNLMDLCKTMHRQPEHVMTFLLAEMGTSGSLDGQQRLVVKGRFAPKNFEGILRRYVNEYVICNGCKSPDTILSKENRLFFLTCEKCGSGRSVAPIKAGFVARVGRRKAGT</sequence>
<dbReference type="AlphaFoldDB" id="A0ABC8QQB6"/>
<dbReference type="SUPFAM" id="SSF75689">
    <property type="entry name" value="Zinc-binding domain of translation initiation factor 2 beta"/>
    <property type="match status" value="1"/>
</dbReference>
<dbReference type="GO" id="GO:0003743">
    <property type="term" value="F:translation initiation factor activity"/>
    <property type="evidence" value="ECO:0007669"/>
    <property type="project" value="UniProtKB-KW"/>
</dbReference>
<evidence type="ECO:0000256" key="4">
    <source>
        <dbReference type="ARBA" id="ARBA00054872"/>
    </source>
</evidence>
<keyword evidence="10" id="KW-1185">Reference proteome</keyword>
<evidence type="ECO:0000256" key="6">
    <source>
        <dbReference type="ARBA" id="ARBA00073542"/>
    </source>
</evidence>
<feature type="region of interest" description="Disordered" evidence="7">
    <location>
        <begin position="1"/>
        <end position="30"/>
    </location>
</feature>
<comment type="function">
    <text evidence="4">Component of the eIF2 complex that functions in the early steps of protein synthesis by forming a ternary complex with GTP and initiator tRNA. This complex binds to a 40S ribosomal subunit, followed by mRNA binding to form a 43S pre-initiation complex (43S PIC). Junction of the 60S ribosomal subunit to form the 80S initiation complex is preceded by hydrolysis of the GTP bound to eIF2 and release of an eIF2-GDP binary complex. In order for eIF2 to recycle and catalyze another round of initiation, the GDP bound to eIF2 must exchange with GTP by way of a reaction catalyzed by eIF2B.</text>
</comment>
<dbReference type="InterPro" id="IPR016189">
    <property type="entry name" value="Transl_init_fac_IF2/IF5_N"/>
</dbReference>
<dbReference type="Gene3D" id="3.30.30.170">
    <property type="match status" value="1"/>
</dbReference>
<dbReference type="FunFam" id="3.30.30.170:FF:000001">
    <property type="entry name" value="Eukaryotic translation initiation factor 2 subunit"/>
    <property type="match status" value="1"/>
</dbReference>
<evidence type="ECO:0000313" key="10">
    <source>
        <dbReference type="Proteomes" id="UP001642360"/>
    </source>
</evidence>
<evidence type="ECO:0000259" key="8">
    <source>
        <dbReference type="SMART" id="SM00653"/>
    </source>
</evidence>
<dbReference type="Pfam" id="PF01873">
    <property type="entry name" value="eIF-5_eIF-2B"/>
    <property type="match status" value="1"/>
</dbReference>
<dbReference type="SMART" id="SM00653">
    <property type="entry name" value="eIF2B_5"/>
    <property type="match status" value="1"/>
</dbReference>
<comment type="similarity">
    <text evidence="1">Belongs to the eIF-2-beta/eIF-5 family.</text>
</comment>